<comment type="similarity">
    <text evidence="2 13">Belongs to the SUA5 family.</text>
</comment>
<dbReference type="PROSITE" id="PS51163">
    <property type="entry name" value="YRDC"/>
    <property type="match status" value="1"/>
</dbReference>
<keyword evidence="8 13" id="KW-0548">Nucleotidyltransferase</keyword>
<dbReference type="InterPro" id="IPR006070">
    <property type="entry name" value="Sua5-like_dom"/>
</dbReference>
<protein>
    <recommendedName>
        <fullName evidence="4 13">Threonylcarbamoyl-AMP synthase</fullName>
        <shortName evidence="13">TC-AMP synthase</shortName>
        <ecNumber evidence="3 13">2.7.7.87</ecNumber>
    </recommendedName>
    <alternativeName>
        <fullName evidence="11 13">L-threonylcarbamoyladenylate synthase</fullName>
    </alternativeName>
</protein>
<evidence type="ECO:0000256" key="4">
    <source>
        <dbReference type="ARBA" id="ARBA00015492"/>
    </source>
</evidence>
<evidence type="ECO:0000313" key="16">
    <source>
        <dbReference type="Proteomes" id="UP001476282"/>
    </source>
</evidence>
<evidence type="ECO:0000256" key="7">
    <source>
        <dbReference type="ARBA" id="ARBA00022694"/>
    </source>
</evidence>
<organism evidence="15 16">
    <name type="scientific">Haloferula sargassicola</name>
    <dbReference type="NCBI Taxonomy" id="490096"/>
    <lineage>
        <taxon>Bacteria</taxon>
        <taxon>Pseudomonadati</taxon>
        <taxon>Verrucomicrobiota</taxon>
        <taxon>Verrucomicrobiia</taxon>
        <taxon>Verrucomicrobiales</taxon>
        <taxon>Verrucomicrobiaceae</taxon>
        <taxon>Haloferula</taxon>
    </lineage>
</organism>
<dbReference type="InterPro" id="IPR050156">
    <property type="entry name" value="TC-AMP_synthase_SUA5"/>
</dbReference>
<evidence type="ECO:0000256" key="5">
    <source>
        <dbReference type="ARBA" id="ARBA00022490"/>
    </source>
</evidence>
<dbReference type="EMBL" id="BAABRI010000009">
    <property type="protein sequence ID" value="GAA5482610.1"/>
    <property type="molecule type" value="Genomic_DNA"/>
</dbReference>
<keyword evidence="7 13" id="KW-0819">tRNA processing</keyword>
<accession>A0ABP9ULZ3</accession>
<sequence>MDDYPGPVPGTRIIHAQDDDMKSAVREAAALLASGEIVAVPTETVYGLAADAFNAEAVAKVYEAKERPSFDPLIVHIASARQLEDVATIPAEVEPTLRKLMAAFWPGPLTFVLPKTDRIPDLVTSGHPTVAVRQSAHKVFRGIGKELGRPIAAPSANRFGRISPTSASAVMKELDGRIPLIVDAGACRDGLESTIIRVEPGEKRPEIHILRPGPVTKKELQNFGRVIVEKKRLIDAPEAPGQLASHYAPRTPLLMFDKPEDFQPEPGKRYGLLSYKEDPKAGYLKLHDWAVVEALSPGSGKLPEAAVRLFHVMRVLDEAGLDFIVAEPVSDTGLGQAIMDRLRRASTD</sequence>
<dbReference type="Proteomes" id="UP001476282">
    <property type="component" value="Unassembled WGS sequence"/>
</dbReference>
<dbReference type="SUPFAM" id="SSF55821">
    <property type="entry name" value="YrdC/RibB"/>
    <property type="match status" value="1"/>
</dbReference>
<dbReference type="EC" id="2.7.7.87" evidence="3 13"/>
<comment type="catalytic activity">
    <reaction evidence="12 13">
        <text>L-threonine + hydrogencarbonate + ATP = L-threonylcarbamoyladenylate + diphosphate + H2O</text>
        <dbReference type="Rhea" id="RHEA:36407"/>
        <dbReference type="ChEBI" id="CHEBI:15377"/>
        <dbReference type="ChEBI" id="CHEBI:17544"/>
        <dbReference type="ChEBI" id="CHEBI:30616"/>
        <dbReference type="ChEBI" id="CHEBI:33019"/>
        <dbReference type="ChEBI" id="CHEBI:57926"/>
        <dbReference type="ChEBI" id="CHEBI:73682"/>
        <dbReference type="EC" id="2.7.7.87"/>
    </reaction>
</comment>
<keyword evidence="6 13" id="KW-0808">Transferase</keyword>
<dbReference type="InterPro" id="IPR010923">
    <property type="entry name" value="T(6)A37_SUA5"/>
</dbReference>
<evidence type="ECO:0000256" key="12">
    <source>
        <dbReference type="ARBA" id="ARBA00048366"/>
    </source>
</evidence>
<dbReference type="Gene3D" id="3.40.50.11030">
    <property type="entry name" value="Threonylcarbamoyl-AMP synthase, C-terminal domain"/>
    <property type="match status" value="1"/>
</dbReference>
<evidence type="ECO:0000256" key="13">
    <source>
        <dbReference type="PIRNR" id="PIRNR004930"/>
    </source>
</evidence>
<keyword evidence="9 13" id="KW-0547">Nucleotide-binding</keyword>
<dbReference type="InterPro" id="IPR038385">
    <property type="entry name" value="Sua5/YwlC_C"/>
</dbReference>
<evidence type="ECO:0000256" key="11">
    <source>
        <dbReference type="ARBA" id="ARBA00029774"/>
    </source>
</evidence>
<dbReference type="Pfam" id="PF01300">
    <property type="entry name" value="Sua5_yciO_yrdC"/>
    <property type="match status" value="1"/>
</dbReference>
<dbReference type="InterPro" id="IPR017945">
    <property type="entry name" value="DHBP_synth_RibB-like_a/b_dom"/>
</dbReference>
<evidence type="ECO:0000259" key="14">
    <source>
        <dbReference type="PROSITE" id="PS51163"/>
    </source>
</evidence>
<dbReference type="Gene3D" id="3.90.870.10">
    <property type="entry name" value="DHBP synthase"/>
    <property type="match status" value="1"/>
</dbReference>
<comment type="subcellular location">
    <subcellularLocation>
        <location evidence="1 13">Cytoplasm</location>
    </subcellularLocation>
</comment>
<evidence type="ECO:0000256" key="1">
    <source>
        <dbReference type="ARBA" id="ARBA00004496"/>
    </source>
</evidence>
<dbReference type="PANTHER" id="PTHR17490:SF16">
    <property type="entry name" value="THREONYLCARBAMOYL-AMP SYNTHASE"/>
    <property type="match status" value="1"/>
</dbReference>
<evidence type="ECO:0000256" key="3">
    <source>
        <dbReference type="ARBA" id="ARBA00012584"/>
    </source>
</evidence>
<dbReference type="PIRSF" id="PIRSF004930">
    <property type="entry name" value="Tln_factor_SUA5"/>
    <property type="match status" value="1"/>
</dbReference>
<gene>
    <name evidence="15" type="primary">ywlC</name>
    <name evidence="15" type="ORF">Hsar01_01833</name>
</gene>
<reference evidence="15 16" key="1">
    <citation type="submission" date="2024-02" db="EMBL/GenBank/DDBJ databases">
        <title>Haloferula sargassicola NBRC 104335.</title>
        <authorList>
            <person name="Ichikawa N."/>
            <person name="Katano-Makiyama Y."/>
            <person name="Hidaka K."/>
        </authorList>
    </citation>
    <scope>NUCLEOTIDE SEQUENCE [LARGE SCALE GENOMIC DNA]</scope>
    <source>
        <strain evidence="15 16">NBRC 104335</strain>
    </source>
</reference>
<keyword evidence="10 13" id="KW-0067">ATP-binding</keyword>
<dbReference type="NCBIfam" id="TIGR00057">
    <property type="entry name" value="L-threonylcarbamoyladenylate synthase"/>
    <property type="match status" value="1"/>
</dbReference>
<comment type="function">
    <text evidence="13">Required for the formation of a threonylcarbamoyl group on adenosine at position 37 (t(6)A37) in tRNAs that read codons beginning with adenine.</text>
</comment>
<dbReference type="RefSeq" id="WP_353566747.1">
    <property type="nucleotide sequence ID" value="NZ_BAABRI010000009.1"/>
</dbReference>
<evidence type="ECO:0000256" key="2">
    <source>
        <dbReference type="ARBA" id="ARBA00007663"/>
    </source>
</evidence>
<keyword evidence="16" id="KW-1185">Reference proteome</keyword>
<dbReference type="InterPro" id="IPR005145">
    <property type="entry name" value="Sua5_C"/>
</dbReference>
<keyword evidence="5 13" id="KW-0963">Cytoplasm</keyword>
<name>A0ABP9ULZ3_9BACT</name>
<proteinExistence type="inferred from homology"/>
<feature type="domain" description="YrdC-like" evidence="14">
    <location>
        <begin position="22"/>
        <end position="215"/>
    </location>
</feature>
<evidence type="ECO:0000256" key="8">
    <source>
        <dbReference type="ARBA" id="ARBA00022695"/>
    </source>
</evidence>
<evidence type="ECO:0000313" key="15">
    <source>
        <dbReference type="EMBL" id="GAA5482610.1"/>
    </source>
</evidence>
<evidence type="ECO:0000256" key="10">
    <source>
        <dbReference type="ARBA" id="ARBA00022840"/>
    </source>
</evidence>
<dbReference type="PANTHER" id="PTHR17490">
    <property type="entry name" value="SUA5"/>
    <property type="match status" value="1"/>
</dbReference>
<comment type="caution">
    <text evidence="15">The sequence shown here is derived from an EMBL/GenBank/DDBJ whole genome shotgun (WGS) entry which is preliminary data.</text>
</comment>
<evidence type="ECO:0000256" key="6">
    <source>
        <dbReference type="ARBA" id="ARBA00022679"/>
    </source>
</evidence>
<dbReference type="Pfam" id="PF03481">
    <property type="entry name" value="Sua5_C"/>
    <property type="match status" value="1"/>
</dbReference>
<evidence type="ECO:0000256" key="9">
    <source>
        <dbReference type="ARBA" id="ARBA00022741"/>
    </source>
</evidence>